<name>A0A9W6NUI2_9PSEU</name>
<dbReference type="PANTHER" id="PTHR43477">
    <property type="entry name" value="DIHYDROANTICAPSIN 7-DEHYDROGENASE"/>
    <property type="match status" value="1"/>
</dbReference>
<dbReference type="InterPro" id="IPR036291">
    <property type="entry name" value="NAD(P)-bd_dom_sf"/>
</dbReference>
<comment type="caution">
    <text evidence="3">The sequence shown here is derived from an EMBL/GenBank/DDBJ whole genome shotgun (WGS) entry which is preliminary data.</text>
</comment>
<dbReference type="SUPFAM" id="SSF51735">
    <property type="entry name" value="NAD(P)-binding Rossmann-fold domains"/>
    <property type="match status" value="1"/>
</dbReference>
<dbReference type="NCBIfam" id="NF009092">
    <property type="entry name" value="PRK12428.1"/>
    <property type="match status" value="1"/>
</dbReference>
<evidence type="ECO:0000256" key="2">
    <source>
        <dbReference type="ARBA" id="ARBA00023002"/>
    </source>
</evidence>
<dbReference type="PANTHER" id="PTHR43477:SF1">
    <property type="entry name" value="DIHYDROANTICAPSIN 7-DEHYDROGENASE"/>
    <property type="match status" value="1"/>
</dbReference>
<dbReference type="EMBL" id="BSFQ01000003">
    <property type="protein sequence ID" value="GLL09809.1"/>
    <property type="molecule type" value="Genomic_DNA"/>
</dbReference>
<evidence type="ECO:0000313" key="3">
    <source>
        <dbReference type="EMBL" id="GLL09809.1"/>
    </source>
</evidence>
<dbReference type="AlphaFoldDB" id="A0A9W6NUI2"/>
<dbReference type="InterPro" id="IPR002347">
    <property type="entry name" value="SDR_fam"/>
</dbReference>
<gene>
    <name evidence="3" type="ORF">GCM10017577_09490</name>
</gene>
<dbReference type="GO" id="GO:0016491">
    <property type="term" value="F:oxidoreductase activity"/>
    <property type="evidence" value="ECO:0007669"/>
    <property type="project" value="UniProtKB-KW"/>
</dbReference>
<reference evidence="3" key="1">
    <citation type="journal article" date="2014" name="Int. J. Syst. Evol. Microbiol.">
        <title>Complete genome sequence of Corynebacterium casei LMG S-19264T (=DSM 44701T), isolated from a smear-ripened cheese.</title>
        <authorList>
            <consortium name="US DOE Joint Genome Institute (JGI-PGF)"/>
            <person name="Walter F."/>
            <person name="Albersmeier A."/>
            <person name="Kalinowski J."/>
            <person name="Ruckert C."/>
        </authorList>
    </citation>
    <scope>NUCLEOTIDE SEQUENCE</scope>
    <source>
        <strain evidence="3">VKM Ac-1069</strain>
    </source>
</reference>
<dbReference type="InterPro" id="IPR051122">
    <property type="entry name" value="SDR_DHRS6-like"/>
</dbReference>
<evidence type="ECO:0000313" key="4">
    <source>
        <dbReference type="Proteomes" id="UP001143463"/>
    </source>
</evidence>
<keyword evidence="4" id="KW-1185">Reference proteome</keyword>
<dbReference type="Pfam" id="PF13561">
    <property type="entry name" value="adh_short_C2"/>
    <property type="match status" value="1"/>
</dbReference>
<sequence>MDDIERTHMDVQGLRCLVTGTASGIGDAVARQLVAAGATVVSLDRNTPTAPVEQHVKVDLADPASIDAALEQIDGNFDALLNVAGIPGTAPADLVFKVNFLGMRHLTESLFERLNEGGSIVVVSSTAGFGWPQRLDVLKEVVATESFAEGEKWFAEHPQQGNAYNFSKEAATVYTLAMGGAVREMNELRINAVLPGPVETPILADFEESMGKETLDGVKAFLGRHATAADIASAVVFLASRDSRWINGTTLIADGGITGAVLAGLVPAPTI</sequence>
<dbReference type="Pfam" id="PF00106">
    <property type="entry name" value="adh_short"/>
    <property type="match status" value="1"/>
</dbReference>
<proteinExistence type="inferred from homology"/>
<dbReference type="Proteomes" id="UP001143463">
    <property type="component" value="Unassembled WGS sequence"/>
</dbReference>
<organism evidence="3 4">
    <name type="scientific">Pseudonocardia halophobica</name>
    <dbReference type="NCBI Taxonomy" id="29401"/>
    <lineage>
        <taxon>Bacteria</taxon>
        <taxon>Bacillati</taxon>
        <taxon>Actinomycetota</taxon>
        <taxon>Actinomycetes</taxon>
        <taxon>Pseudonocardiales</taxon>
        <taxon>Pseudonocardiaceae</taxon>
        <taxon>Pseudonocardia</taxon>
    </lineage>
</organism>
<accession>A0A9W6NUI2</accession>
<dbReference type="PRINTS" id="PR00081">
    <property type="entry name" value="GDHRDH"/>
</dbReference>
<comment type="similarity">
    <text evidence="1">Belongs to the short-chain dehydrogenases/reductases (SDR) family.</text>
</comment>
<protein>
    <submittedName>
        <fullName evidence="3">3-alpha-hydroxysteroid dehydrogenase</fullName>
    </submittedName>
</protein>
<dbReference type="Gene3D" id="3.40.50.720">
    <property type="entry name" value="NAD(P)-binding Rossmann-like Domain"/>
    <property type="match status" value="1"/>
</dbReference>
<evidence type="ECO:0000256" key="1">
    <source>
        <dbReference type="ARBA" id="ARBA00006484"/>
    </source>
</evidence>
<reference evidence="3" key="2">
    <citation type="submission" date="2023-01" db="EMBL/GenBank/DDBJ databases">
        <authorList>
            <person name="Sun Q."/>
            <person name="Evtushenko L."/>
        </authorList>
    </citation>
    <scope>NUCLEOTIDE SEQUENCE</scope>
    <source>
        <strain evidence="3">VKM Ac-1069</strain>
    </source>
</reference>
<keyword evidence="2" id="KW-0560">Oxidoreductase</keyword>